<dbReference type="InterPro" id="IPR029066">
    <property type="entry name" value="PLP-binding_barrel"/>
</dbReference>
<dbReference type="KEGG" id="vai:BU251_05715"/>
<gene>
    <name evidence="6" type="ORF">BU251_05715</name>
</gene>
<dbReference type="HAMAP" id="MF_02087">
    <property type="entry name" value="PLP_homeostasis"/>
    <property type="match status" value="1"/>
</dbReference>
<evidence type="ECO:0000313" key="6">
    <source>
        <dbReference type="EMBL" id="QAT17261.1"/>
    </source>
</evidence>
<evidence type="ECO:0000313" key="7">
    <source>
        <dbReference type="Proteomes" id="UP000287243"/>
    </source>
</evidence>
<feature type="domain" description="Alanine racemase N-terminal" evidence="5">
    <location>
        <begin position="15"/>
        <end position="233"/>
    </location>
</feature>
<keyword evidence="1 2" id="KW-0663">Pyridoxal phosphate</keyword>
<protein>
    <recommendedName>
        <fullName evidence="2">Pyridoxal phosphate homeostasis protein</fullName>
        <shortName evidence="2">PLP homeostasis protein</shortName>
    </recommendedName>
</protein>
<dbReference type="Gene3D" id="3.20.20.10">
    <property type="entry name" value="Alanine racemase"/>
    <property type="match status" value="1"/>
</dbReference>
<comment type="similarity">
    <text evidence="2 4">Belongs to the pyridoxal phosphate-binding protein YggS/PROSC family.</text>
</comment>
<dbReference type="AlphaFoldDB" id="A0A410P5B1"/>
<sequence>MIRENISEVKERIIRAAQRAATDPSEITLVAVTKNVSVEDMCRAVDAGTTHIGESRVQEALSKYDHVRAYASARGIALVWHMIGHLQTNKTREAVRLFDLIHSVDSVRLARQIDKQAAAIGKVQNVLMEVKTSPEAAKYGFMPDDVAGALKEMASLDHLSVKGLMTVAPAVHDPGEARPYFRTLKELLIRVNELRVTNYELRILSMGMTDDFEAAVEEGATLVRVGRGIFGGRKER</sequence>
<reference evidence="6 7" key="1">
    <citation type="submission" date="2017-01" db="EMBL/GenBank/DDBJ databases">
        <title>First insights into the biology of 'candidatus Vampirococcus archaeovorus'.</title>
        <authorList>
            <person name="Kizina J."/>
            <person name="Jordan S."/>
            <person name="Stueber K."/>
            <person name="Reinhardt R."/>
            <person name="Harder J."/>
        </authorList>
    </citation>
    <scope>NUCLEOTIDE SEQUENCE [LARGE SCALE GENOMIC DNA]</scope>
    <source>
        <strain evidence="6 7">LiM</strain>
    </source>
</reference>
<organism evidence="6 7">
    <name type="scientific">Velamenicoccus archaeovorus</name>
    <dbReference type="NCBI Taxonomy" id="1930593"/>
    <lineage>
        <taxon>Bacteria</taxon>
        <taxon>Pseudomonadati</taxon>
        <taxon>Candidatus Omnitrophota</taxon>
        <taxon>Candidatus Velamenicoccus</taxon>
    </lineage>
</organism>
<dbReference type="NCBIfam" id="TIGR00044">
    <property type="entry name" value="YggS family pyridoxal phosphate-dependent enzyme"/>
    <property type="match status" value="1"/>
</dbReference>
<evidence type="ECO:0000256" key="1">
    <source>
        <dbReference type="ARBA" id="ARBA00022898"/>
    </source>
</evidence>
<dbReference type="PANTHER" id="PTHR10146">
    <property type="entry name" value="PROLINE SYNTHETASE CO-TRANSCRIBED BACTERIAL HOMOLOG PROTEIN"/>
    <property type="match status" value="1"/>
</dbReference>
<dbReference type="PANTHER" id="PTHR10146:SF14">
    <property type="entry name" value="PYRIDOXAL PHOSPHATE HOMEOSTASIS PROTEIN"/>
    <property type="match status" value="1"/>
</dbReference>
<dbReference type="RefSeq" id="WP_164908883.1">
    <property type="nucleotide sequence ID" value="NZ_CP019384.1"/>
</dbReference>
<dbReference type="Proteomes" id="UP000287243">
    <property type="component" value="Chromosome"/>
</dbReference>
<feature type="modified residue" description="N6-(pyridoxal phosphate)lysine" evidence="2 3">
    <location>
        <position position="34"/>
    </location>
</feature>
<dbReference type="InterPro" id="IPR011078">
    <property type="entry name" value="PyrdxlP_homeostasis"/>
</dbReference>
<dbReference type="PIRSF" id="PIRSF004848">
    <property type="entry name" value="YBL036c_PLPDEIII"/>
    <property type="match status" value="1"/>
</dbReference>
<comment type="cofactor">
    <cofactor evidence="3">
        <name>pyridoxal 5'-phosphate</name>
        <dbReference type="ChEBI" id="CHEBI:597326"/>
    </cofactor>
</comment>
<comment type="function">
    <text evidence="2">Pyridoxal 5'-phosphate (PLP)-binding protein, which is involved in PLP homeostasis.</text>
</comment>
<dbReference type="EMBL" id="CP019384">
    <property type="protein sequence ID" value="QAT17261.1"/>
    <property type="molecule type" value="Genomic_DNA"/>
</dbReference>
<evidence type="ECO:0000256" key="2">
    <source>
        <dbReference type="HAMAP-Rule" id="MF_02087"/>
    </source>
</evidence>
<evidence type="ECO:0000256" key="4">
    <source>
        <dbReference type="RuleBase" id="RU004514"/>
    </source>
</evidence>
<dbReference type="SUPFAM" id="SSF51419">
    <property type="entry name" value="PLP-binding barrel"/>
    <property type="match status" value="1"/>
</dbReference>
<accession>A0A410P5B1</accession>
<dbReference type="GO" id="GO:0030170">
    <property type="term" value="F:pyridoxal phosphate binding"/>
    <property type="evidence" value="ECO:0007669"/>
    <property type="project" value="UniProtKB-UniRule"/>
</dbReference>
<name>A0A410P5B1_VELA1</name>
<dbReference type="Pfam" id="PF01168">
    <property type="entry name" value="Ala_racemase_N"/>
    <property type="match status" value="1"/>
</dbReference>
<dbReference type="InterPro" id="IPR001608">
    <property type="entry name" value="Ala_racemase_N"/>
</dbReference>
<proteinExistence type="inferred from homology"/>
<evidence type="ECO:0000256" key="3">
    <source>
        <dbReference type="PIRSR" id="PIRSR004848-1"/>
    </source>
</evidence>
<keyword evidence="7" id="KW-1185">Reference proteome</keyword>
<dbReference type="CDD" id="cd00635">
    <property type="entry name" value="PLPDE_III_YBL036c_like"/>
    <property type="match status" value="1"/>
</dbReference>
<evidence type="ECO:0000259" key="5">
    <source>
        <dbReference type="Pfam" id="PF01168"/>
    </source>
</evidence>